<dbReference type="AlphaFoldDB" id="A0A0U2MT13"/>
<organism evidence="1">
    <name type="scientific">Pseudoalteromonas translucida KMM 520</name>
    <dbReference type="NCBI Taxonomy" id="1315283"/>
    <lineage>
        <taxon>Bacteria</taxon>
        <taxon>Pseudomonadati</taxon>
        <taxon>Pseudomonadota</taxon>
        <taxon>Gammaproteobacteria</taxon>
        <taxon>Alteromonadales</taxon>
        <taxon>Pseudoalteromonadaceae</taxon>
        <taxon>Pseudoalteromonas</taxon>
    </lineage>
</organism>
<name>A0A0U2MT13_9GAMM</name>
<dbReference type="EMBL" id="CP011035">
    <property type="protein sequence ID" value="ALS34868.1"/>
    <property type="molecule type" value="Genomic_DNA"/>
</dbReference>
<accession>A0A0U2MT13</accession>
<dbReference type="Proteomes" id="UP000065261">
    <property type="component" value="Chromosome II"/>
</dbReference>
<evidence type="ECO:0000313" key="1">
    <source>
        <dbReference type="EMBL" id="ALS34868.1"/>
    </source>
</evidence>
<gene>
    <name evidence="1" type="ORF">PTRA_b0380</name>
</gene>
<dbReference type="KEGG" id="ptn:PTRA_b0380"/>
<dbReference type="PATRIC" id="fig|1315283.4.peg.3457"/>
<reference evidence="1 2" key="1">
    <citation type="submission" date="2015-03" db="EMBL/GenBank/DDBJ databases">
        <authorList>
            <person name="Murphy D."/>
        </authorList>
    </citation>
    <scope>NUCLEOTIDE SEQUENCE [LARGE SCALE GENOMIC DNA]</scope>
    <source>
        <strain evidence="1 2">KMM 520</strain>
    </source>
</reference>
<evidence type="ECO:0000313" key="2">
    <source>
        <dbReference type="Proteomes" id="UP000065261"/>
    </source>
</evidence>
<protein>
    <submittedName>
        <fullName evidence="1">Uncharacterized protein</fullName>
    </submittedName>
</protein>
<proteinExistence type="predicted"/>
<sequence>MATNVTTARRSAEVNTFSSFLHNQCFLPVLGANKKIKLLF</sequence>